<reference evidence="8" key="1">
    <citation type="journal article" date="2015" name="Nature">
        <title>Complex archaea that bridge the gap between prokaryotes and eukaryotes.</title>
        <authorList>
            <person name="Spang A."/>
            <person name="Saw J.H."/>
            <person name="Jorgensen S.L."/>
            <person name="Zaremba-Niedzwiedzka K."/>
            <person name="Martijn J."/>
            <person name="Lind A.E."/>
            <person name="van Eijk R."/>
            <person name="Schleper C."/>
            <person name="Guy L."/>
            <person name="Ettema T.J."/>
        </authorList>
    </citation>
    <scope>NUCLEOTIDE SEQUENCE</scope>
</reference>
<feature type="transmembrane region" description="Helical" evidence="6">
    <location>
        <begin position="216"/>
        <end position="232"/>
    </location>
</feature>
<feature type="region of interest" description="Disordered" evidence="5">
    <location>
        <begin position="464"/>
        <end position="498"/>
    </location>
</feature>
<dbReference type="EMBL" id="LAZR01003754">
    <property type="protein sequence ID" value="KKN15032.1"/>
    <property type="molecule type" value="Genomic_DNA"/>
</dbReference>
<evidence type="ECO:0000256" key="6">
    <source>
        <dbReference type="SAM" id="Phobius"/>
    </source>
</evidence>
<evidence type="ECO:0000313" key="8">
    <source>
        <dbReference type="EMBL" id="KKN15032.1"/>
    </source>
</evidence>
<feature type="transmembrane region" description="Helical" evidence="6">
    <location>
        <begin position="366"/>
        <end position="386"/>
    </location>
</feature>
<dbReference type="GO" id="GO:0016020">
    <property type="term" value="C:membrane"/>
    <property type="evidence" value="ECO:0007669"/>
    <property type="project" value="UniProtKB-SubCell"/>
</dbReference>
<proteinExistence type="predicted"/>
<keyword evidence="4 6" id="KW-0472">Membrane</keyword>
<accession>A0A0F9NSR0</accession>
<feature type="domain" description="O-antigen ligase-related" evidence="7">
    <location>
        <begin position="247"/>
        <end position="378"/>
    </location>
</feature>
<evidence type="ECO:0000256" key="3">
    <source>
        <dbReference type="ARBA" id="ARBA00022989"/>
    </source>
</evidence>
<keyword evidence="2 6" id="KW-0812">Transmembrane</keyword>
<evidence type="ECO:0000256" key="1">
    <source>
        <dbReference type="ARBA" id="ARBA00004141"/>
    </source>
</evidence>
<dbReference type="Pfam" id="PF04932">
    <property type="entry name" value="Wzy_C"/>
    <property type="match status" value="1"/>
</dbReference>
<feature type="transmembrane region" description="Helical" evidence="6">
    <location>
        <begin position="176"/>
        <end position="196"/>
    </location>
</feature>
<feature type="transmembrane region" description="Helical" evidence="6">
    <location>
        <begin position="12"/>
        <end position="32"/>
    </location>
</feature>
<comment type="subcellular location">
    <subcellularLocation>
        <location evidence="1">Membrane</location>
        <topology evidence="1">Multi-pass membrane protein</topology>
    </subcellularLocation>
</comment>
<dbReference type="InterPro" id="IPR051533">
    <property type="entry name" value="WaaL-like"/>
</dbReference>
<protein>
    <recommendedName>
        <fullName evidence="7">O-antigen ligase-related domain-containing protein</fullName>
    </recommendedName>
</protein>
<sequence length="498" mass="56223">MPINVNWKSPRVNTITALLAISIIGISLGIVISKFSFEVPLILVLGIIVFILTLVNTEVGLAILIFSMLLSPEIIVGEVPGRDIVIRIDDLLLIIITFAWMAKTALNKGLALFIRTPLNKAIGVYVLVCVIATLRGIALGYVVPEKGLFYVLRYIEYFLLYILVVNHIHSRKQIKFFLGAFFITCAIVSVYGLIQIPQGIRVSAPFEGQVGEPNTFGGYLLFIFCLAMGIALRKVPKNLRLAMAGLIILISFPFLYTLSRASYIAIVFSFLTFILLSKRKLVLISVMVTIVVSVILIKPEVVLERVKYTFAFEDKSLARVGGVYLDYSSSARIFSWLDSINTWKKHPILGRGITGFAFLDGQYIRILPEMGIIGLFAFLWLLWTIYKNSLGIYKQMDDNDNLYKGLTLGFIAGFIGLAIHALTANTFILLRVMEPFWFIAGIIMMLPKVKEEEDIELERIEQKKKKEEAKKIKEEEKKEEKEKEEEEEGIGGGWHWDY</sequence>
<feature type="transmembrane region" description="Helical" evidence="6">
    <location>
        <begin position="147"/>
        <end position="164"/>
    </location>
</feature>
<dbReference type="AlphaFoldDB" id="A0A0F9NSR0"/>
<keyword evidence="3 6" id="KW-1133">Transmembrane helix</keyword>
<feature type="transmembrane region" description="Helical" evidence="6">
    <location>
        <begin position="39"/>
        <end position="64"/>
    </location>
</feature>
<name>A0A0F9NSR0_9ZZZZ</name>
<feature type="transmembrane region" description="Helical" evidence="6">
    <location>
        <begin position="122"/>
        <end position="141"/>
    </location>
</feature>
<evidence type="ECO:0000256" key="5">
    <source>
        <dbReference type="SAM" id="MobiDB-lite"/>
    </source>
</evidence>
<organism evidence="8">
    <name type="scientific">marine sediment metagenome</name>
    <dbReference type="NCBI Taxonomy" id="412755"/>
    <lineage>
        <taxon>unclassified sequences</taxon>
        <taxon>metagenomes</taxon>
        <taxon>ecological metagenomes</taxon>
    </lineage>
</organism>
<gene>
    <name evidence="8" type="ORF">LCGC14_0990120</name>
</gene>
<dbReference type="InterPro" id="IPR007016">
    <property type="entry name" value="O-antigen_ligase-rel_domated"/>
</dbReference>
<feature type="transmembrane region" description="Helical" evidence="6">
    <location>
        <begin position="406"/>
        <end position="430"/>
    </location>
</feature>
<feature type="compositionally biased region" description="Basic and acidic residues" evidence="5">
    <location>
        <begin position="464"/>
        <end position="481"/>
    </location>
</feature>
<dbReference type="PANTHER" id="PTHR37422">
    <property type="entry name" value="TEICHURONIC ACID BIOSYNTHESIS PROTEIN TUAE"/>
    <property type="match status" value="1"/>
</dbReference>
<evidence type="ECO:0000256" key="2">
    <source>
        <dbReference type="ARBA" id="ARBA00022692"/>
    </source>
</evidence>
<comment type="caution">
    <text evidence="8">The sequence shown here is derived from an EMBL/GenBank/DDBJ whole genome shotgun (WGS) entry which is preliminary data.</text>
</comment>
<evidence type="ECO:0000256" key="4">
    <source>
        <dbReference type="ARBA" id="ARBA00023136"/>
    </source>
</evidence>
<evidence type="ECO:0000259" key="7">
    <source>
        <dbReference type="Pfam" id="PF04932"/>
    </source>
</evidence>
<feature type="transmembrane region" description="Helical" evidence="6">
    <location>
        <begin position="244"/>
        <end position="275"/>
    </location>
</feature>
<dbReference type="PANTHER" id="PTHR37422:SF13">
    <property type="entry name" value="LIPOPOLYSACCHARIDE BIOSYNTHESIS PROTEIN PA4999-RELATED"/>
    <property type="match status" value="1"/>
</dbReference>
<feature type="transmembrane region" description="Helical" evidence="6">
    <location>
        <begin position="281"/>
        <end position="297"/>
    </location>
</feature>